<name>A0ABV3ALT5_9ACTN</name>
<dbReference type="PROSITE" id="PS50931">
    <property type="entry name" value="HTH_LYSR"/>
    <property type="match status" value="1"/>
</dbReference>
<evidence type="ECO:0000256" key="4">
    <source>
        <dbReference type="ARBA" id="ARBA00023163"/>
    </source>
</evidence>
<dbReference type="Proteomes" id="UP001551011">
    <property type="component" value="Unassembled WGS sequence"/>
</dbReference>
<keyword evidence="3" id="KW-0238">DNA-binding</keyword>
<gene>
    <name evidence="6" type="ORF">AB0H04_39875</name>
</gene>
<dbReference type="Pfam" id="PF00126">
    <property type="entry name" value="HTH_1"/>
    <property type="match status" value="1"/>
</dbReference>
<evidence type="ECO:0000256" key="3">
    <source>
        <dbReference type="ARBA" id="ARBA00023125"/>
    </source>
</evidence>
<keyword evidence="2" id="KW-0805">Transcription regulation</keyword>
<evidence type="ECO:0000256" key="2">
    <source>
        <dbReference type="ARBA" id="ARBA00023015"/>
    </source>
</evidence>
<dbReference type="InterPro" id="IPR005119">
    <property type="entry name" value="LysR_subst-bd"/>
</dbReference>
<comment type="similarity">
    <text evidence="1">Belongs to the LysR transcriptional regulatory family.</text>
</comment>
<sequence length="302" mass="32571">MELRHIEAFIAVAEELSFRRAAERLHIAQPPLSQQIKRLERDVGAVLLRRTTRHVALTPAGEAFLHRARRAVQGVHAARRAAQEVVDGKTGGVRLGFGGAASPEVLMLLTKMYRTHRPDVRLDVAGPLHGAELVEQLNRDEIDAGLLRLPVRGSRIAVREIARHAMAVALPAEHPLADRPRVDLAELRDEPVIGYRSDLGGTVPTLIQGAFLRHGISPHIVQLVSDVHTLLALVGAGAGIGFAPMSAGHIRLSGVALVPVPDIPPLPLALAWREDDTNPALLSLVDLLDDVQARLADASLVP</sequence>
<comment type="caution">
    <text evidence="6">The sequence shown here is derived from an EMBL/GenBank/DDBJ whole genome shotgun (WGS) entry which is preliminary data.</text>
</comment>
<keyword evidence="7" id="KW-1185">Reference proteome</keyword>
<dbReference type="Gene3D" id="3.40.190.10">
    <property type="entry name" value="Periplasmic binding protein-like II"/>
    <property type="match status" value="2"/>
</dbReference>
<evidence type="ECO:0000313" key="7">
    <source>
        <dbReference type="Proteomes" id="UP001551011"/>
    </source>
</evidence>
<dbReference type="RefSeq" id="WP_030655357.1">
    <property type="nucleotide sequence ID" value="NZ_JBEXDP010000052.1"/>
</dbReference>
<feature type="domain" description="HTH lysR-type" evidence="5">
    <location>
        <begin position="1"/>
        <end position="58"/>
    </location>
</feature>
<dbReference type="PRINTS" id="PR00039">
    <property type="entry name" value="HTHLYSR"/>
</dbReference>
<dbReference type="CDD" id="cd08414">
    <property type="entry name" value="PBP2_LTTR_aromatics_like"/>
    <property type="match status" value="1"/>
</dbReference>
<organism evidence="6 7">
    <name type="scientific">Streptomyces flaveolus</name>
    <dbReference type="NCBI Taxonomy" id="67297"/>
    <lineage>
        <taxon>Bacteria</taxon>
        <taxon>Bacillati</taxon>
        <taxon>Actinomycetota</taxon>
        <taxon>Actinomycetes</taxon>
        <taxon>Kitasatosporales</taxon>
        <taxon>Streptomycetaceae</taxon>
        <taxon>Streptomyces</taxon>
    </lineage>
</organism>
<protein>
    <submittedName>
        <fullName evidence="6">LysR substrate-binding domain-containing protein</fullName>
    </submittedName>
</protein>
<dbReference type="SUPFAM" id="SSF53850">
    <property type="entry name" value="Periplasmic binding protein-like II"/>
    <property type="match status" value="1"/>
</dbReference>
<dbReference type="Pfam" id="PF03466">
    <property type="entry name" value="LysR_substrate"/>
    <property type="match status" value="1"/>
</dbReference>
<dbReference type="SUPFAM" id="SSF46785">
    <property type="entry name" value="Winged helix' DNA-binding domain"/>
    <property type="match status" value="1"/>
</dbReference>
<accession>A0ABV3ALT5</accession>
<dbReference type="InterPro" id="IPR036388">
    <property type="entry name" value="WH-like_DNA-bd_sf"/>
</dbReference>
<proteinExistence type="inferred from homology"/>
<dbReference type="InterPro" id="IPR000847">
    <property type="entry name" value="LysR_HTH_N"/>
</dbReference>
<keyword evidence="4" id="KW-0804">Transcription</keyword>
<dbReference type="InterPro" id="IPR036390">
    <property type="entry name" value="WH_DNA-bd_sf"/>
</dbReference>
<reference evidence="6 7" key="1">
    <citation type="submission" date="2024-06" db="EMBL/GenBank/DDBJ databases">
        <title>The Natural Products Discovery Center: Release of the First 8490 Sequenced Strains for Exploring Actinobacteria Biosynthetic Diversity.</title>
        <authorList>
            <person name="Kalkreuter E."/>
            <person name="Kautsar S.A."/>
            <person name="Yang D."/>
            <person name="Bader C.D."/>
            <person name="Teijaro C.N."/>
            <person name="Fluegel L."/>
            <person name="Davis C.M."/>
            <person name="Simpson J.R."/>
            <person name="Lauterbach L."/>
            <person name="Steele A.D."/>
            <person name="Gui C."/>
            <person name="Meng S."/>
            <person name="Li G."/>
            <person name="Viehrig K."/>
            <person name="Ye F."/>
            <person name="Su P."/>
            <person name="Kiefer A.F."/>
            <person name="Nichols A."/>
            <person name="Cepeda A.J."/>
            <person name="Yan W."/>
            <person name="Fan B."/>
            <person name="Jiang Y."/>
            <person name="Adhikari A."/>
            <person name="Zheng C.-J."/>
            <person name="Schuster L."/>
            <person name="Cowan T.M."/>
            <person name="Smanski M.J."/>
            <person name="Chevrette M.G."/>
            <person name="De Carvalho L.P.S."/>
            <person name="Shen B."/>
        </authorList>
    </citation>
    <scope>NUCLEOTIDE SEQUENCE [LARGE SCALE GENOMIC DNA]</scope>
    <source>
        <strain evidence="6 7">NPDC020594</strain>
    </source>
</reference>
<dbReference type="Gene3D" id="1.10.10.10">
    <property type="entry name" value="Winged helix-like DNA-binding domain superfamily/Winged helix DNA-binding domain"/>
    <property type="match status" value="1"/>
</dbReference>
<dbReference type="PANTHER" id="PTHR30346:SF0">
    <property type="entry name" value="HCA OPERON TRANSCRIPTIONAL ACTIVATOR HCAR"/>
    <property type="match status" value="1"/>
</dbReference>
<evidence type="ECO:0000256" key="1">
    <source>
        <dbReference type="ARBA" id="ARBA00009437"/>
    </source>
</evidence>
<dbReference type="PANTHER" id="PTHR30346">
    <property type="entry name" value="TRANSCRIPTIONAL DUAL REGULATOR HCAR-RELATED"/>
    <property type="match status" value="1"/>
</dbReference>
<evidence type="ECO:0000259" key="5">
    <source>
        <dbReference type="PROSITE" id="PS50931"/>
    </source>
</evidence>
<dbReference type="EMBL" id="JBFAEG010000042">
    <property type="protein sequence ID" value="MEU5712916.1"/>
    <property type="molecule type" value="Genomic_DNA"/>
</dbReference>
<evidence type="ECO:0000313" key="6">
    <source>
        <dbReference type="EMBL" id="MEU5712916.1"/>
    </source>
</evidence>